<feature type="region of interest" description="Disordered" evidence="1">
    <location>
        <begin position="463"/>
        <end position="522"/>
    </location>
</feature>
<sequence>MSKKIKQELKDYNDPNVLGTLGSVKEYARTNQIPLAKAQKILEKNLAYTLHKPRRKRCTFRPVLVFNKDEHWVADLIEVQKLARENKGYRFILTVIDVLSKHAWAEPLKRKTGKEVTEAFQRVLRKAQGRRPLQLQTDDGKEFYNRTFQDLMKRRDIRHFSTKGDTKGSIIERFNRTLKSKMYRYFTASNSLRYVDVLPKLVDQYNNTYHRSIGMTPAKVTDENADIVWYRLYDKDQYAAKKKATPFKKGDRVRLNKQMRTFLKGYLPGWTEEIFIVDRVVPTYGTTTYKIKELDGTLLTGSFYAWDLQKVTVDVDSLFRIEKVLKRDQKGGTLRRWGQQVGSGWVDDVVADAKYRWGPRSQTGDGLEDILKNAAMAAIRPTAATALKTMAENINPSNPVPVKKATQQAMQLQQKAAVQAAQAVQSSEDVAPALLQPPASQAVAAIVPSNAYTTNVPRGVPQGATTPYLTPATAAPTPIAPVQKETPRPKTPVPKATSKRAAPKRAGSSELKRRRLLDVFGN</sequence>
<dbReference type="SUPFAM" id="SSF53098">
    <property type="entry name" value="Ribonuclease H-like"/>
    <property type="match status" value="1"/>
</dbReference>
<dbReference type="PANTHER" id="PTHR46585:SF1">
    <property type="entry name" value="CHROMO DOMAIN-CONTAINING PROTEIN"/>
    <property type="match status" value="1"/>
</dbReference>
<dbReference type="Proteomes" id="UP000225706">
    <property type="component" value="Unassembled WGS sequence"/>
</dbReference>
<keyword evidence="4" id="KW-1185">Reference proteome</keyword>
<reference evidence="4" key="1">
    <citation type="journal article" date="2017" name="bioRxiv">
        <title>Comparative analysis of the genomes of Stylophora pistillata and Acropora digitifera provides evidence for extensive differences between species of corals.</title>
        <authorList>
            <person name="Voolstra C.R."/>
            <person name="Li Y."/>
            <person name="Liew Y.J."/>
            <person name="Baumgarten S."/>
            <person name="Zoccola D."/>
            <person name="Flot J.-F."/>
            <person name="Tambutte S."/>
            <person name="Allemand D."/>
            <person name="Aranda M."/>
        </authorList>
    </citation>
    <scope>NUCLEOTIDE SEQUENCE [LARGE SCALE GENOMIC DNA]</scope>
</reference>
<dbReference type="InterPro" id="IPR012337">
    <property type="entry name" value="RNaseH-like_sf"/>
</dbReference>
<evidence type="ECO:0000313" key="3">
    <source>
        <dbReference type="EMBL" id="PFX12177.1"/>
    </source>
</evidence>
<dbReference type="AlphaFoldDB" id="A0A2B4R736"/>
<gene>
    <name evidence="3" type="primary">F54H12.3</name>
    <name evidence="3" type="ORF">AWC38_SpisGene23901</name>
</gene>
<dbReference type="PROSITE" id="PS50994">
    <property type="entry name" value="INTEGRASE"/>
    <property type="match status" value="1"/>
</dbReference>
<protein>
    <submittedName>
        <fullName evidence="3">Uncharacterized transposon-derived protein F54H12.3</fullName>
    </submittedName>
</protein>
<feature type="domain" description="Integrase catalytic" evidence="2">
    <location>
        <begin position="58"/>
        <end position="225"/>
    </location>
</feature>
<comment type="caution">
    <text evidence="3">The sequence shown here is derived from an EMBL/GenBank/DDBJ whole genome shotgun (WGS) entry which is preliminary data.</text>
</comment>
<proteinExistence type="predicted"/>
<name>A0A2B4R736_STYPI</name>
<dbReference type="InterPro" id="IPR001584">
    <property type="entry name" value="Integrase_cat-core"/>
</dbReference>
<dbReference type="InterPro" id="IPR036397">
    <property type="entry name" value="RNaseH_sf"/>
</dbReference>
<dbReference type="GO" id="GO:0015074">
    <property type="term" value="P:DNA integration"/>
    <property type="evidence" value="ECO:0007669"/>
    <property type="project" value="InterPro"/>
</dbReference>
<evidence type="ECO:0000313" key="4">
    <source>
        <dbReference type="Proteomes" id="UP000225706"/>
    </source>
</evidence>
<feature type="compositionally biased region" description="Low complexity" evidence="1">
    <location>
        <begin position="464"/>
        <end position="481"/>
    </location>
</feature>
<dbReference type="EMBL" id="LSMT01001533">
    <property type="protein sequence ID" value="PFX12177.1"/>
    <property type="molecule type" value="Genomic_DNA"/>
</dbReference>
<dbReference type="PANTHER" id="PTHR46585">
    <property type="entry name" value="INTEGRASE CORE DOMAIN CONTAINING PROTEIN"/>
    <property type="match status" value="1"/>
</dbReference>
<evidence type="ECO:0000259" key="2">
    <source>
        <dbReference type="PROSITE" id="PS50994"/>
    </source>
</evidence>
<dbReference type="Gene3D" id="3.30.420.10">
    <property type="entry name" value="Ribonuclease H-like superfamily/Ribonuclease H"/>
    <property type="match status" value="1"/>
</dbReference>
<evidence type="ECO:0000256" key="1">
    <source>
        <dbReference type="SAM" id="MobiDB-lite"/>
    </source>
</evidence>
<dbReference type="GO" id="GO:0003676">
    <property type="term" value="F:nucleic acid binding"/>
    <property type="evidence" value="ECO:0007669"/>
    <property type="project" value="InterPro"/>
</dbReference>
<accession>A0A2B4R736</accession>
<dbReference type="Pfam" id="PF00665">
    <property type="entry name" value="rve"/>
    <property type="match status" value="1"/>
</dbReference>
<organism evidence="3 4">
    <name type="scientific">Stylophora pistillata</name>
    <name type="common">Smooth cauliflower coral</name>
    <dbReference type="NCBI Taxonomy" id="50429"/>
    <lineage>
        <taxon>Eukaryota</taxon>
        <taxon>Metazoa</taxon>
        <taxon>Cnidaria</taxon>
        <taxon>Anthozoa</taxon>
        <taxon>Hexacorallia</taxon>
        <taxon>Scleractinia</taxon>
        <taxon>Astrocoeniina</taxon>
        <taxon>Pocilloporidae</taxon>
        <taxon>Stylophora</taxon>
    </lineage>
</organism>